<dbReference type="PANTHER" id="PTHR23095:SF4">
    <property type="entry name" value="PARANEOPLASTIC ANTIGEN-LIKE PROTEIN 5"/>
    <property type="match status" value="1"/>
</dbReference>
<evidence type="ECO:0000256" key="1">
    <source>
        <dbReference type="SAM" id="MobiDB-lite"/>
    </source>
</evidence>
<dbReference type="Proteomes" id="UP000593571">
    <property type="component" value="Unassembled WGS sequence"/>
</dbReference>
<feature type="domain" description="Paraneoplastic antigen Ma-like N-terminal" evidence="3">
    <location>
        <begin position="3"/>
        <end position="93"/>
    </location>
</feature>
<evidence type="ECO:0000313" key="4">
    <source>
        <dbReference type="EMBL" id="KAF6436204.1"/>
    </source>
</evidence>
<evidence type="ECO:0000313" key="5">
    <source>
        <dbReference type="Proteomes" id="UP000593571"/>
    </source>
</evidence>
<reference evidence="4 5" key="1">
    <citation type="journal article" date="2020" name="Nature">
        <title>Six reference-quality genomes reveal evolution of bat adaptations.</title>
        <authorList>
            <person name="Jebb D."/>
            <person name="Huang Z."/>
            <person name="Pippel M."/>
            <person name="Hughes G.M."/>
            <person name="Lavrichenko K."/>
            <person name="Devanna P."/>
            <person name="Winkler S."/>
            <person name="Jermiin L.S."/>
            <person name="Skirmuntt E.C."/>
            <person name="Katzourakis A."/>
            <person name="Burkitt-Gray L."/>
            <person name="Ray D.A."/>
            <person name="Sullivan K.A.M."/>
            <person name="Roscito J.G."/>
            <person name="Kirilenko B.M."/>
            <person name="Davalos L.M."/>
            <person name="Corthals A.P."/>
            <person name="Power M.L."/>
            <person name="Jones G."/>
            <person name="Ransome R.D."/>
            <person name="Dechmann D.K.N."/>
            <person name="Locatelli A.G."/>
            <person name="Puechmaille S.J."/>
            <person name="Fedrigo O."/>
            <person name="Jarvis E.D."/>
            <person name="Hiller M."/>
            <person name="Vernes S.C."/>
            <person name="Myers E.W."/>
            <person name="Teeling E.C."/>
        </authorList>
    </citation>
    <scope>NUCLEOTIDE SEQUENCE [LARGE SCALE GENOMIC DNA]</scope>
    <source>
        <strain evidence="4">MRouAeg1</strain>
        <tissue evidence="4">Muscle</tissue>
    </source>
</reference>
<feature type="region of interest" description="Disordered" evidence="1">
    <location>
        <begin position="339"/>
        <end position="360"/>
    </location>
</feature>
<keyword evidence="5" id="KW-1185">Reference proteome</keyword>
<dbReference type="InterPro" id="IPR048270">
    <property type="entry name" value="PNMA_C"/>
</dbReference>
<comment type="caution">
    <text evidence="4">The sequence shown here is derived from an EMBL/GenBank/DDBJ whole genome shotgun (WGS) entry which is preliminary data.</text>
</comment>
<protein>
    <submittedName>
        <fullName evidence="4">PNMA family member 5</fullName>
    </submittedName>
</protein>
<dbReference type="InterPro" id="IPR048271">
    <property type="entry name" value="PNMA_N"/>
</dbReference>
<feature type="domain" description="Paraneoplastic antigen Ma-like C-terminal" evidence="2">
    <location>
        <begin position="162"/>
        <end position="322"/>
    </location>
</feature>
<dbReference type="PANTHER" id="PTHR23095">
    <property type="entry name" value="PARANEOPLASTIC ANTIGEN"/>
    <property type="match status" value="1"/>
</dbReference>
<sequence>MSALMLLEDWCKGMDLDLRKVLLIVGIPVECDEAEIQETVKASLEVLCNYRILGRMFRREDNAKAVFIELAEVVDFTVIPSQIPGRGGAWEVVVQPRNPDDEFLTRLSYFLKGEGRRMVDVAQTLGYTAAPEGLEPGVFPQVKPIVLQPLKESMWYRKLKVFSGSSFPGPGEESFEVWLEQVTEIMQVWQVSEIEKRRRLLESLRGPALSIIRVLRAHNDTMTVEQCLDALKQIFGSKEDHRTAQLKFLQAFQLSREKTSVFLLRLEPLVQKAVQHSPVSVRSTDHIRLKHVLARANLTSTLRGKLEILDQRGCPPTFLELIKLIRDEEEWETTLALMREKERNGGRSPRPSGRQGGVAEANLPVPQVVTQPGTSCESSTQTTQEGLVPSIKRRRQPCCSAEEDGHNQITYAKIENQPPVMENAQIVAQVSGNEAGAGAMSHPKP</sequence>
<dbReference type="EMBL" id="JACASE010000009">
    <property type="protein sequence ID" value="KAF6436204.1"/>
    <property type="molecule type" value="Genomic_DNA"/>
</dbReference>
<dbReference type="Pfam" id="PF20846">
    <property type="entry name" value="PNMA_N"/>
    <property type="match status" value="1"/>
</dbReference>
<dbReference type="Pfam" id="PF14893">
    <property type="entry name" value="PNMA"/>
    <property type="match status" value="1"/>
</dbReference>
<evidence type="ECO:0000259" key="2">
    <source>
        <dbReference type="Pfam" id="PF14893"/>
    </source>
</evidence>
<accession>A0A7J8EL53</accession>
<name>A0A7J8EL53_ROUAE</name>
<dbReference type="OrthoDB" id="115435at2759"/>
<gene>
    <name evidence="4" type="ORF">HJG63_015561</name>
</gene>
<evidence type="ECO:0000259" key="3">
    <source>
        <dbReference type="Pfam" id="PF20846"/>
    </source>
</evidence>
<dbReference type="AlphaFoldDB" id="A0A7J8EL53"/>
<organism evidence="4 5">
    <name type="scientific">Rousettus aegyptiacus</name>
    <name type="common">Egyptian fruit bat</name>
    <name type="synonym">Pteropus aegyptiacus</name>
    <dbReference type="NCBI Taxonomy" id="9407"/>
    <lineage>
        <taxon>Eukaryota</taxon>
        <taxon>Metazoa</taxon>
        <taxon>Chordata</taxon>
        <taxon>Craniata</taxon>
        <taxon>Vertebrata</taxon>
        <taxon>Euteleostomi</taxon>
        <taxon>Mammalia</taxon>
        <taxon>Eutheria</taxon>
        <taxon>Laurasiatheria</taxon>
        <taxon>Chiroptera</taxon>
        <taxon>Yinpterochiroptera</taxon>
        <taxon>Pteropodoidea</taxon>
        <taxon>Pteropodidae</taxon>
        <taxon>Rousettinae</taxon>
        <taxon>Rousettus</taxon>
    </lineage>
</organism>
<dbReference type="InterPro" id="IPR026523">
    <property type="entry name" value="PNMA"/>
</dbReference>
<proteinExistence type="predicted"/>